<accession>A0ABP1GEB2</accession>
<sequence>MGILDQDSLSIASFTFAAIYVFLPSVPVTHCLGLVAHLPPSAKAKHLLLYPFKGGRHHFIFQVIAWAIWVAALAVALPVALHKKWLDIPYAHVEILAGAAAIGSVIAELFMIKSLVVFDPKISADPVVNGHEEPASPRYSRTRLPSKPLASTAVIGMGLLWAAIAGAVLLSTEFLENNATKQLYFILSGVCLLIGVTTTHGLGGQLRHAIPTEAGDEITRTWRFFQPFQGGIVFAATQALGWGLFSGSLLCLIYLVTTAARGMAYCIRCWIFATGSVMLASQLFLGVSIWMFKDDIKSGLNAVRQPKATAAAAVRRSSIWFPILMMYVPVHLWFFTLFSTFAVLPAAYACAVWIGGSAIYYLSTIFGEPEHTGKREWPAFRDWFAHNLAPALTAWMGNVEVVYEGKEKLDPGSKYVFGYAPHGLFPIGGPYLPLLPGFKKLFPGIHPVPLVASVLFFTPIIRDFVSWCGVRQVSRRTFIRALNQRGSVILVPGGQAELIHTGRLSSKKEFVIYPKHKGFVRLAMQQNANVVPVLCLGELSTLRNFIDLPRMQAWTYKKFGFPVPYLVVGRWGVTPFPSKAPLRFIVGAPIPVPENPLGEKPKEEDVSVVHKQFYDALEALWHKHQPSYPVYKDVKLVMQDWNA</sequence>
<comment type="subcellular location">
    <subcellularLocation>
        <location evidence="1">Endoplasmic reticulum membrane</location>
        <topology evidence="1">Multi-pass membrane protein</topology>
    </subcellularLocation>
</comment>
<evidence type="ECO:0000313" key="13">
    <source>
        <dbReference type="Proteomes" id="UP001497392"/>
    </source>
</evidence>
<keyword evidence="3" id="KW-0444">Lipid biosynthesis</keyword>
<feature type="transmembrane region" description="Helical" evidence="11">
    <location>
        <begin position="444"/>
        <end position="465"/>
    </location>
</feature>
<evidence type="ECO:0000256" key="3">
    <source>
        <dbReference type="ARBA" id="ARBA00022516"/>
    </source>
</evidence>
<evidence type="ECO:0000256" key="5">
    <source>
        <dbReference type="ARBA" id="ARBA00022692"/>
    </source>
</evidence>
<keyword evidence="5 11" id="KW-0812">Transmembrane</keyword>
<evidence type="ECO:0000313" key="12">
    <source>
        <dbReference type="EMBL" id="CAL5228924.1"/>
    </source>
</evidence>
<feature type="transmembrane region" description="Helical" evidence="11">
    <location>
        <begin position="59"/>
        <end position="81"/>
    </location>
</feature>
<feature type="transmembrane region" description="Helical" evidence="11">
    <location>
        <begin position="183"/>
        <end position="202"/>
    </location>
</feature>
<evidence type="ECO:0000256" key="11">
    <source>
        <dbReference type="SAM" id="Phobius"/>
    </source>
</evidence>
<name>A0ABP1GEB2_9CHLO</name>
<evidence type="ECO:0000256" key="9">
    <source>
        <dbReference type="ARBA" id="ARBA00023136"/>
    </source>
</evidence>
<dbReference type="CDD" id="cd07987">
    <property type="entry name" value="LPLAT_MGAT-like"/>
    <property type="match status" value="1"/>
</dbReference>
<keyword evidence="4" id="KW-0808">Transferase</keyword>
<evidence type="ECO:0000256" key="8">
    <source>
        <dbReference type="ARBA" id="ARBA00023098"/>
    </source>
</evidence>
<protein>
    <submittedName>
        <fullName evidence="12">G12150 protein</fullName>
    </submittedName>
</protein>
<dbReference type="PANTHER" id="PTHR12317">
    <property type="entry name" value="DIACYLGLYCEROL O-ACYLTRANSFERASE"/>
    <property type="match status" value="1"/>
</dbReference>
<gene>
    <name evidence="12" type="primary">g12150</name>
    <name evidence="12" type="ORF">VP750_LOCUS10830</name>
</gene>
<feature type="transmembrane region" description="Helical" evidence="11">
    <location>
        <begin position="269"/>
        <end position="292"/>
    </location>
</feature>
<keyword evidence="7 11" id="KW-1133">Transmembrane helix</keyword>
<evidence type="ECO:0000256" key="4">
    <source>
        <dbReference type="ARBA" id="ARBA00022679"/>
    </source>
</evidence>
<evidence type="ECO:0000256" key="2">
    <source>
        <dbReference type="ARBA" id="ARBA00005420"/>
    </source>
</evidence>
<comment type="caution">
    <text evidence="12">The sequence shown here is derived from an EMBL/GenBank/DDBJ whole genome shotgun (WGS) entry which is preliminary data.</text>
</comment>
<organism evidence="12 13">
    <name type="scientific">Coccomyxa viridis</name>
    <dbReference type="NCBI Taxonomy" id="1274662"/>
    <lineage>
        <taxon>Eukaryota</taxon>
        <taxon>Viridiplantae</taxon>
        <taxon>Chlorophyta</taxon>
        <taxon>core chlorophytes</taxon>
        <taxon>Trebouxiophyceae</taxon>
        <taxon>Trebouxiophyceae incertae sedis</taxon>
        <taxon>Coccomyxaceae</taxon>
        <taxon>Coccomyxa</taxon>
    </lineage>
</organism>
<dbReference type="Pfam" id="PF03982">
    <property type="entry name" value="DAGAT"/>
    <property type="match status" value="1"/>
</dbReference>
<dbReference type="EMBL" id="CAXHTA020000019">
    <property type="protein sequence ID" value="CAL5228924.1"/>
    <property type="molecule type" value="Genomic_DNA"/>
</dbReference>
<feature type="transmembrane region" description="Helical" evidence="11">
    <location>
        <begin position="12"/>
        <end position="39"/>
    </location>
</feature>
<feature type="transmembrane region" description="Helical" evidence="11">
    <location>
        <begin position="149"/>
        <end position="171"/>
    </location>
</feature>
<keyword evidence="9 11" id="KW-0472">Membrane</keyword>
<keyword evidence="6" id="KW-0256">Endoplasmic reticulum</keyword>
<keyword evidence="13" id="KW-1185">Reference proteome</keyword>
<comment type="similarity">
    <text evidence="2">Belongs to the diacylglycerol acyltransferase family.</text>
</comment>
<keyword evidence="10" id="KW-0012">Acyltransferase</keyword>
<keyword evidence="8" id="KW-0443">Lipid metabolism</keyword>
<dbReference type="Proteomes" id="UP001497392">
    <property type="component" value="Unassembled WGS sequence"/>
</dbReference>
<evidence type="ECO:0000256" key="7">
    <source>
        <dbReference type="ARBA" id="ARBA00022989"/>
    </source>
</evidence>
<evidence type="ECO:0000256" key="6">
    <source>
        <dbReference type="ARBA" id="ARBA00022824"/>
    </source>
</evidence>
<proteinExistence type="inferred from homology"/>
<feature type="transmembrane region" description="Helical" evidence="11">
    <location>
        <begin position="415"/>
        <end position="432"/>
    </location>
</feature>
<feature type="transmembrane region" description="Helical" evidence="11">
    <location>
        <begin position="93"/>
        <end position="112"/>
    </location>
</feature>
<evidence type="ECO:0000256" key="1">
    <source>
        <dbReference type="ARBA" id="ARBA00004477"/>
    </source>
</evidence>
<reference evidence="12 13" key="1">
    <citation type="submission" date="2024-06" db="EMBL/GenBank/DDBJ databases">
        <authorList>
            <person name="Kraege A."/>
            <person name="Thomma B."/>
        </authorList>
    </citation>
    <scope>NUCLEOTIDE SEQUENCE [LARGE SCALE GENOMIC DNA]</scope>
</reference>
<dbReference type="PANTHER" id="PTHR12317:SF34">
    <property type="entry name" value="ACYLTRANSFERASE"/>
    <property type="match status" value="1"/>
</dbReference>
<evidence type="ECO:0000256" key="10">
    <source>
        <dbReference type="ARBA" id="ARBA00023315"/>
    </source>
</evidence>
<dbReference type="InterPro" id="IPR007130">
    <property type="entry name" value="DAGAT"/>
</dbReference>
<feature type="transmembrane region" description="Helical" evidence="11">
    <location>
        <begin position="232"/>
        <end position="257"/>
    </location>
</feature>